<evidence type="ECO:0000256" key="1">
    <source>
        <dbReference type="ARBA" id="ARBA00001933"/>
    </source>
</evidence>
<dbReference type="PANTHER" id="PTHR46383">
    <property type="entry name" value="ASPARTATE AMINOTRANSFERASE"/>
    <property type="match status" value="1"/>
</dbReference>
<sequence>MPELAAHVREVPINQIREITEAAWGTPGAIVLSIGEPGFAVPRHVLEAGMACLERDETNYTPNAGIPALREAFAARFREHNATPVGADRVYVVDGAQQGLHFAMSLLLSPGDEILIPNPGYPTFVMTSCLLHAVPVRYPLYPEHDFQPRIEDIEALITPRTRVLILNSPSNPLGAVLGEDLTRRLVELARRHDLWIISDECYEAFTYDVPHVSPARFDSEVPGEARVFTSLTLSKTYGLTGLRIGALICPPGLEQKMNNVMEAIVSCVASPSQYAALAALTGPQDYVSHAHAHYRANRDAASAVLHSHGIPYLTAQGAFYLWADVSHVSGGDVRAWTRRFLADHGVAFAPGTAFGSIGEGWIRIALCGSQADLVEGLGRLPARGAATGPSGGAAGSTDPIAGTAGAIA</sequence>
<protein>
    <submittedName>
        <fullName evidence="7">Pyridoxal phosphate-dependent aminotransferase</fullName>
    </submittedName>
</protein>
<dbReference type="InterPro" id="IPR004839">
    <property type="entry name" value="Aminotransferase_I/II_large"/>
</dbReference>
<comment type="similarity">
    <text evidence="2">Belongs to the class-I pyridoxal-phosphate-dependent aminotransferase family.</text>
</comment>
<dbReference type="Gene3D" id="3.40.640.10">
    <property type="entry name" value="Type I PLP-dependent aspartate aminotransferase-like (Major domain)"/>
    <property type="match status" value="1"/>
</dbReference>
<keyword evidence="5" id="KW-0663">Pyridoxal phosphate</keyword>
<dbReference type="SUPFAM" id="SSF53383">
    <property type="entry name" value="PLP-dependent transferases"/>
    <property type="match status" value="1"/>
</dbReference>
<dbReference type="InterPro" id="IPR050596">
    <property type="entry name" value="AspAT/PAT-like"/>
</dbReference>
<dbReference type="Proteomes" id="UP001500102">
    <property type="component" value="Unassembled WGS sequence"/>
</dbReference>
<comment type="cofactor">
    <cofactor evidence="1">
        <name>pyridoxal 5'-phosphate</name>
        <dbReference type="ChEBI" id="CHEBI:597326"/>
    </cofactor>
</comment>
<dbReference type="CDD" id="cd00609">
    <property type="entry name" value="AAT_like"/>
    <property type="match status" value="1"/>
</dbReference>
<keyword evidence="8" id="KW-1185">Reference proteome</keyword>
<dbReference type="EMBL" id="BAAAQB010000025">
    <property type="protein sequence ID" value="GAA2132341.1"/>
    <property type="molecule type" value="Genomic_DNA"/>
</dbReference>
<organism evidence="7 8">
    <name type="scientific">Arthrobacter humicola</name>
    <dbReference type="NCBI Taxonomy" id="409291"/>
    <lineage>
        <taxon>Bacteria</taxon>
        <taxon>Bacillati</taxon>
        <taxon>Actinomycetota</taxon>
        <taxon>Actinomycetes</taxon>
        <taxon>Micrococcales</taxon>
        <taxon>Micrococcaceae</taxon>
        <taxon>Arthrobacter</taxon>
    </lineage>
</organism>
<comment type="caution">
    <text evidence="7">The sequence shown here is derived from an EMBL/GenBank/DDBJ whole genome shotgun (WGS) entry which is preliminary data.</text>
</comment>
<accession>A0ABP5KKU5</accession>
<name>A0ABP5KKU5_9MICC</name>
<evidence type="ECO:0000313" key="7">
    <source>
        <dbReference type="EMBL" id="GAA2132341.1"/>
    </source>
</evidence>
<proteinExistence type="inferred from homology"/>
<dbReference type="RefSeq" id="WP_344363809.1">
    <property type="nucleotide sequence ID" value="NZ_BAAAQB010000025.1"/>
</dbReference>
<dbReference type="GO" id="GO:0008483">
    <property type="term" value="F:transaminase activity"/>
    <property type="evidence" value="ECO:0007669"/>
    <property type="project" value="UniProtKB-KW"/>
</dbReference>
<reference evidence="8" key="1">
    <citation type="journal article" date="2019" name="Int. J. Syst. Evol. Microbiol.">
        <title>The Global Catalogue of Microorganisms (GCM) 10K type strain sequencing project: providing services to taxonomists for standard genome sequencing and annotation.</title>
        <authorList>
            <consortium name="The Broad Institute Genomics Platform"/>
            <consortium name="The Broad Institute Genome Sequencing Center for Infectious Disease"/>
            <person name="Wu L."/>
            <person name="Ma J."/>
        </authorList>
    </citation>
    <scope>NUCLEOTIDE SEQUENCE [LARGE SCALE GENOMIC DNA]</scope>
    <source>
        <strain evidence="8">JCM 15921</strain>
    </source>
</reference>
<evidence type="ECO:0000259" key="6">
    <source>
        <dbReference type="Pfam" id="PF00155"/>
    </source>
</evidence>
<keyword evidence="4" id="KW-0808">Transferase</keyword>
<evidence type="ECO:0000313" key="8">
    <source>
        <dbReference type="Proteomes" id="UP001500102"/>
    </source>
</evidence>
<dbReference type="InterPro" id="IPR015421">
    <property type="entry name" value="PyrdxlP-dep_Trfase_major"/>
</dbReference>
<evidence type="ECO:0000256" key="2">
    <source>
        <dbReference type="ARBA" id="ARBA00007441"/>
    </source>
</evidence>
<feature type="domain" description="Aminotransferase class I/classII large" evidence="6">
    <location>
        <begin position="30"/>
        <end position="379"/>
    </location>
</feature>
<dbReference type="Pfam" id="PF00155">
    <property type="entry name" value="Aminotran_1_2"/>
    <property type="match status" value="1"/>
</dbReference>
<keyword evidence="3 7" id="KW-0032">Aminotransferase</keyword>
<evidence type="ECO:0000256" key="5">
    <source>
        <dbReference type="ARBA" id="ARBA00022898"/>
    </source>
</evidence>
<gene>
    <name evidence="7" type="ORF">GCM10009825_14350</name>
</gene>
<dbReference type="InterPro" id="IPR015424">
    <property type="entry name" value="PyrdxlP-dep_Trfase"/>
</dbReference>
<evidence type="ECO:0000256" key="3">
    <source>
        <dbReference type="ARBA" id="ARBA00022576"/>
    </source>
</evidence>
<evidence type="ECO:0000256" key="4">
    <source>
        <dbReference type="ARBA" id="ARBA00022679"/>
    </source>
</evidence>